<name>A0A8E4ZJ11_9CAUD</name>
<evidence type="ECO:0000313" key="1">
    <source>
        <dbReference type="EMBL" id="QQV90438.1"/>
    </source>
</evidence>
<reference evidence="1" key="1">
    <citation type="submission" date="2020-07" db="EMBL/GenBank/DDBJ databases">
        <title>Highly diverse flavobacterial phages as mortality factor during North Sea spring blooms.</title>
        <authorList>
            <person name="Bartlau N."/>
            <person name="Wichels A."/>
            <person name="Krohne G."/>
            <person name="Adriaenssens E.M."/>
            <person name="Heins A."/>
            <person name="Fuchs B.M."/>
            <person name="Amann R."/>
            <person name="Moraru C."/>
        </authorList>
    </citation>
    <scope>NUCLEOTIDE SEQUENCE</scope>
</reference>
<dbReference type="EMBL" id="MT732457">
    <property type="protein sequence ID" value="QQV90438.1"/>
    <property type="molecule type" value="Genomic_DNA"/>
</dbReference>
<evidence type="ECO:0000313" key="2">
    <source>
        <dbReference type="Proteomes" id="UP000693706"/>
    </source>
</evidence>
<keyword evidence="2" id="KW-1185">Reference proteome</keyword>
<dbReference type="Proteomes" id="UP000693706">
    <property type="component" value="Segment"/>
</dbReference>
<accession>A0A8E4ZJ11</accession>
<organism evidence="1 2">
    <name type="scientific">Olleya phage Harreka_1</name>
    <dbReference type="NCBI Taxonomy" id="2745673"/>
    <lineage>
        <taxon>Viruses</taxon>
        <taxon>Duplodnaviria</taxon>
        <taxon>Heunggongvirae</taxon>
        <taxon>Uroviricota</taxon>
        <taxon>Caudoviricetes</taxon>
        <taxon>Aggregaviridae</taxon>
        <taxon>Harrekavirus</taxon>
        <taxon>Harrekavirus harreka</taxon>
    </lineage>
</organism>
<sequence>MKQTNKDKANKELLKAIDYVSTTSNKWLYEKLKNIYKLYND</sequence>
<protein>
    <submittedName>
        <fullName evidence="1">Uncharacterized protein</fullName>
    </submittedName>
</protein>
<gene>
    <name evidence="1" type="ORF">Harreka1_31</name>
</gene>
<proteinExistence type="predicted"/>